<organism evidence="2 3">
    <name type="scientific">Desulfovibrio piger</name>
    <dbReference type="NCBI Taxonomy" id="901"/>
    <lineage>
        <taxon>Bacteria</taxon>
        <taxon>Pseudomonadati</taxon>
        <taxon>Thermodesulfobacteriota</taxon>
        <taxon>Desulfovibrionia</taxon>
        <taxon>Desulfovibrionales</taxon>
        <taxon>Desulfovibrionaceae</taxon>
        <taxon>Desulfovibrio</taxon>
    </lineage>
</organism>
<dbReference type="Gene3D" id="3.30.870.10">
    <property type="entry name" value="Endonuclease Chain A"/>
    <property type="match status" value="1"/>
</dbReference>
<sequence>MKILNNLNDAQSHINELCDCLKTFKKAYISVAFLKMSGLSLIIDALKIFLSKNGELNIIAGQNFGLTDPEALASLLNLLKKYQRSKLYLYKAELADSIFHPKMYLFETDKKCKIILGSANMTKGGISSNNEISISFECELNSDIWKQSISTFNTYISNSIPVTRQVIEQYRIYYDKQLVYNKKINSIPQRYDVNYARLEKCLTEEIQKKLKDDLSIREKSYCDAVKILNKIADEPSLTEKDFIPLLEDVLKIWYSRGLQRRKTSIYKSYKGFIELVRFIRCNKSKCADYVFSEAKKRAKKIRGVGVNYITEIMISYNSKDFAILNSIPFTVLTQKAGVTFGHKTHSSFNGKEYADYCNLIKKISEELYLSNMHEADMFFYEVNDVI</sequence>
<dbReference type="InterPro" id="IPR025202">
    <property type="entry name" value="PLD-like_dom"/>
</dbReference>
<gene>
    <name evidence="2" type="ORF">HF854_06795</name>
</gene>
<dbReference type="EMBL" id="JABAFY010000020">
    <property type="protein sequence ID" value="NME52239.1"/>
    <property type="molecule type" value="Genomic_DNA"/>
</dbReference>
<evidence type="ECO:0000313" key="2">
    <source>
        <dbReference type="EMBL" id="NME52239.1"/>
    </source>
</evidence>
<dbReference type="SUPFAM" id="SSF56024">
    <property type="entry name" value="Phospholipase D/nuclease"/>
    <property type="match status" value="1"/>
</dbReference>
<comment type="caution">
    <text evidence="2">The sequence shown here is derived from an EMBL/GenBank/DDBJ whole genome shotgun (WGS) entry which is preliminary data.</text>
</comment>
<dbReference type="Proteomes" id="UP000522333">
    <property type="component" value="Unassembled WGS sequence"/>
</dbReference>
<dbReference type="Pfam" id="PF13091">
    <property type="entry name" value="PLDc_2"/>
    <property type="match status" value="1"/>
</dbReference>
<protein>
    <recommendedName>
        <fullName evidence="1">Phospholipase D-like domain-containing protein</fullName>
    </recommendedName>
</protein>
<dbReference type="AlphaFoldDB" id="A0A848CHA0"/>
<name>A0A848CHA0_9BACT</name>
<feature type="domain" description="Phospholipase D-like" evidence="1">
    <location>
        <begin position="40"/>
        <end position="137"/>
    </location>
</feature>
<reference evidence="2 3" key="1">
    <citation type="submission" date="2020-04" db="EMBL/GenBank/DDBJ databases">
        <authorList>
            <person name="Hitch T.C.A."/>
            <person name="Wylensek D."/>
            <person name="Clavel T."/>
        </authorList>
    </citation>
    <scope>NUCLEOTIDE SEQUENCE [LARGE SCALE GENOMIC DNA]</scope>
    <source>
        <strain evidence="2 3">PG-251-APC-1</strain>
    </source>
</reference>
<accession>A0A848CHA0</accession>
<evidence type="ECO:0000313" key="3">
    <source>
        <dbReference type="Proteomes" id="UP000522333"/>
    </source>
</evidence>
<dbReference type="RefSeq" id="WP_168935618.1">
    <property type="nucleotide sequence ID" value="NZ_JABAFY010000020.1"/>
</dbReference>
<evidence type="ECO:0000259" key="1">
    <source>
        <dbReference type="Pfam" id="PF13091"/>
    </source>
</evidence>
<proteinExistence type="predicted"/>